<evidence type="ECO:0000256" key="1">
    <source>
        <dbReference type="ARBA" id="ARBA00004429"/>
    </source>
</evidence>
<keyword evidence="7 8" id="KW-0472">Membrane</keyword>
<evidence type="ECO:0000256" key="2">
    <source>
        <dbReference type="ARBA" id="ARBA00022448"/>
    </source>
</evidence>
<organism evidence="9">
    <name type="scientific">hydrothermal vent metagenome</name>
    <dbReference type="NCBI Taxonomy" id="652676"/>
    <lineage>
        <taxon>unclassified sequences</taxon>
        <taxon>metagenomes</taxon>
        <taxon>ecological metagenomes</taxon>
    </lineage>
</organism>
<evidence type="ECO:0000256" key="6">
    <source>
        <dbReference type="ARBA" id="ARBA00022989"/>
    </source>
</evidence>
<comment type="subcellular location">
    <subcellularLocation>
        <location evidence="1">Cell inner membrane</location>
        <topology evidence="1">Multi-pass membrane protein</topology>
    </subcellularLocation>
</comment>
<dbReference type="PANTHER" id="PTHR30574">
    <property type="entry name" value="INNER MEMBRANE PROTEIN YEDE"/>
    <property type="match status" value="1"/>
</dbReference>
<evidence type="ECO:0000256" key="8">
    <source>
        <dbReference type="SAM" id="Phobius"/>
    </source>
</evidence>
<keyword evidence="2" id="KW-0813">Transport</keyword>
<dbReference type="Pfam" id="PF04143">
    <property type="entry name" value="Sulf_transp"/>
    <property type="match status" value="1"/>
</dbReference>
<feature type="transmembrane region" description="Helical" evidence="8">
    <location>
        <begin position="135"/>
        <end position="153"/>
    </location>
</feature>
<dbReference type="InterPro" id="IPR007272">
    <property type="entry name" value="Sulf_transp_TsuA/YedE"/>
</dbReference>
<dbReference type="EMBL" id="UOGD01000393">
    <property type="protein sequence ID" value="VAX27748.1"/>
    <property type="molecule type" value="Genomic_DNA"/>
</dbReference>
<gene>
    <name evidence="9" type="ORF">MNBD_IGNAVI01-2717</name>
</gene>
<keyword evidence="4" id="KW-0997">Cell inner membrane</keyword>
<evidence type="ECO:0000313" key="9">
    <source>
        <dbReference type="EMBL" id="VAX27748.1"/>
    </source>
</evidence>
<name>A0A3B1CUU9_9ZZZZ</name>
<evidence type="ECO:0000256" key="5">
    <source>
        <dbReference type="ARBA" id="ARBA00022692"/>
    </source>
</evidence>
<evidence type="ECO:0000256" key="4">
    <source>
        <dbReference type="ARBA" id="ARBA00022519"/>
    </source>
</evidence>
<evidence type="ECO:0000256" key="7">
    <source>
        <dbReference type="ARBA" id="ARBA00023136"/>
    </source>
</evidence>
<reference evidence="9" key="1">
    <citation type="submission" date="2018-06" db="EMBL/GenBank/DDBJ databases">
        <authorList>
            <person name="Zhirakovskaya E."/>
        </authorList>
    </citation>
    <scope>NUCLEOTIDE SEQUENCE</scope>
</reference>
<feature type="transmembrane region" description="Helical" evidence="8">
    <location>
        <begin position="12"/>
        <end position="32"/>
    </location>
</feature>
<evidence type="ECO:0000256" key="3">
    <source>
        <dbReference type="ARBA" id="ARBA00022475"/>
    </source>
</evidence>
<feature type="transmembrane region" description="Helical" evidence="8">
    <location>
        <begin position="65"/>
        <end position="87"/>
    </location>
</feature>
<protein>
    <submittedName>
        <fullName evidence="9">Transmembrane protein</fullName>
    </submittedName>
</protein>
<dbReference type="GO" id="GO:0005886">
    <property type="term" value="C:plasma membrane"/>
    <property type="evidence" value="ECO:0007669"/>
    <property type="project" value="UniProtKB-SubCell"/>
</dbReference>
<dbReference type="AlphaFoldDB" id="A0A3B1CUU9"/>
<accession>A0A3B1CUU9</accession>
<proteinExistence type="predicted"/>
<sequence length="158" mass="17346">MESFFQSWPWYIAGPLIGLFVPLLLLVGNKLFGISSSFDHFCHISFPKSISGKIKFNTDKDSWKTLFVLGVVVGAFISTNFLSAYPIQFLPSYYYSIAGFIKLFIGGLLVGFGTRYAGGCTSGHCITGISLLNPASIKATIAFFAGGLIYTYLDLYLF</sequence>
<keyword evidence="5 8" id="KW-0812">Transmembrane</keyword>
<feature type="transmembrane region" description="Helical" evidence="8">
    <location>
        <begin position="93"/>
        <end position="114"/>
    </location>
</feature>
<keyword evidence="6 8" id="KW-1133">Transmembrane helix</keyword>
<dbReference type="PANTHER" id="PTHR30574:SF1">
    <property type="entry name" value="SULPHUR TRANSPORT DOMAIN-CONTAINING PROTEIN"/>
    <property type="match status" value="1"/>
</dbReference>
<keyword evidence="3" id="KW-1003">Cell membrane</keyword>